<reference evidence="2" key="1">
    <citation type="submission" date="2022-07" db="EMBL/GenBank/DDBJ databases">
        <title>Phylogenomic reconstructions and comparative analyses of Kickxellomycotina fungi.</title>
        <authorList>
            <person name="Reynolds N.K."/>
            <person name="Stajich J.E."/>
            <person name="Barry K."/>
            <person name="Grigoriev I.V."/>
            <person name="Crous P."/>
            <person name="Smith M.E."/>
        </authorList>
    </citation>
    <scope>NUCLEOTIDE SEQUENCE</scope>
    <source>
        <strain evidence="2">NRRL 1565</strain>
    </source>
</reference>
<comment type="caution">
    <text evidence="2">The sequence shown here is derived from an EMBL/GenBank/DDBJ whole genome shotgun (WGS) entry which is preliminary data.</text>
</comment>
<dbReference type="OrthoDB" id="10261348at2759"/>
<proteinExistence type="predicted"/>
<sequence>MSSLEAEAEKRKARLQALSKSLDKTGQVPDSLESENPTLKLQNYKAALEKESRFSSTRPSRLPQNDDITSNDQSAKNNREQDTIENSVAGVVEAAVAVRQEDLDFGELDISAIAPKRANWDLKRDLQKRLDDLKPINDAAVADIIRKRIQESSNLDELHSAVGAHSRG</sequence>
<accession>A0A9W8LVY8</accession>
<organism evidence="2 3">
    <name type="scientific">Coemansia guatemalensis</name>
    <dbReference type="NCBI Taxonomy" id="2761395"/>
    <lineage>
        <taxon>Eukaryota</taxon>
        <taxon>Fungi</taxon>
        <taxon>Fungi incertae sedis</taxon>
        <taxon>Zoopagomycota</taxon>
        <taxon>Kickxellomycotina</taxon>
        <taxon>Kickxellomycetes</taxon>
        <taxon>Kickxellales</taxon>
        <taxon>Kickxellaceae</taxon>
        <taxon>Coemansia</taxon>
    </lineage>
</organism>
<dbReference type="GO" id="GO:0005684">
    <property type="term" value="C:U2-type spliceosomal complex"/>
    <property type="evidence" value="ECO:0007669"/>
    <property type="project" value="TreeGrafter"/>
</dbReference>
<evidence type="ECO:0000313" key="3">
    <source>
        <dbReference type="Proteomes" id="UP001140094"/>
    </source>
</evidence>
<dbReference type="Pfam" id="PF08315">
    <property type="entry name" value="cwf18"/>
    <property type="match status" value="1"/>
</dbReference>
<dbReference type="AlphaFoldDB" id="A0A9W8LVY8"/>
<dbReference type="InterPro" id="IPR013169">
    <property type="entry name" value="mRNA_splic_Cwf18-like"/>
</dbReference>
<dbReference type="GO" id="GO:0071014">
    <property type="term" value="C:post-mRNA release spliceosomal complex"/>
    <property type="evidence" value="ECO:0007669"/>
    <property type="project" value="TreeGrafter"/>
</dbReference>
<keyword evidence="3" id="KW-1185">Reference proteome</keyword>
<evidence type="ECO:0008006" key="4">
    <source>
        <dbReference type="Google" id="ProtNLM"/>
    </source>
</evidence>
<evidence type="ECO:0000256" key="1">
    <source>
        <dbReference type="SAM" id="MobiDB-lite"/>
    </source>
</evidence>
<protein>
    <recommendedName>
        <fullName evidence="4">Coiled-coil domain-containing protein 12</fullName>
    </recommendedName>
</protein>
<dbReference type="Proteomes" id="UP001140094">
    <property type="component" value="Unassembled WGS sequence"/>
</dbReference>
<feature type="region of interest" description="Disordered" evidence="1">
    <location>
        <begin position="1"/>
        <end position="85"/>
    </location>
</feature>
<feature type="compositionally biased region" description="Polar residues" evidence="1">
    <location>
        <begin position="54"/>
        <end position="76"/>
    </location>
</feature>
<dbReference type="PANTHER" id="PTHR31551">
    <property type="entry name" value="PRE-MRNA-SPLICING FACTOR CWF18"/>
    <property type="match status" value="1"/>
</dbReference>
<name>A0A9W8LVY8_9FUNG</name>
<dbReference type="PANTHER" id="PTHR31551:SF1">
    <property type="entry name" value="COILED-COIL DOMAIN-CONTAINING PROTEIN 12"/>
    <property type="match status" value="1"/>
</dbReference>
<gene>
    <name evidence="2" type="ORF">H4R20_000329</name>
</gene>
<dbReference type="EMBL" id="JANBUO010000009">
    <property type="protein sequence ID" value="KAJ2809150.1"/>
    <property type="molecule type" value="Genomic_DNA"/>
</dbReference>
<evidence type="ECO:0000313" key="2">
    <source>
        <dbReference type="EMBL" id="KAJ2809150.1"/>
    </source>
</evidence>